<reference evidence="2 3" key="1">
    <citation type="submission" date="2017-03" db="EMBL/GenBank/DDBJ databases">
        <title>Genome sequence of Methanobrevibacter wosei.</title>
        <authorList>
            <person name="Poehlein A."/>
            <person name="Seedorf H."/>
            <person name="Daniel R."/>
        </authorList>
    </citation>
    <scope>NUCLEOTIDE SEQUENCE [LARGE SCALE GENOMIC DNA]</scope>
    <source>
        <strain evidence="2 3">DSM 11979</strain>
    </source>
</reference>
<keyword evidence="3" id="KW-1185">Reference proteome</keyword>
<sequence>MRILADIIKKEVIDSDMKIIGKVMDVKIDKDTFEVTDLVIKKTGISESMKFNGENVVPMDFVRVIGDKIILKSVDDI</sequence>
<dbReference type="InterPro" id="IPR027275">
    <property type="entry name" value="PRC-brl_dom"/>
</dbReference>
<dbReference type="InterPro" id="IPR011033">
    <property type="entry name" value="PRC_barrel-like_sf"/>
</dbReference>
<evidence type="ECO:0000259" key="1">
    <source>
        <dbReference type="Pfam" id="PF05239"/>
    </source>
</evidence>
<dbReference type="OrthoDB" id="68960at2157"/>
<proteinExistence type="predicted"/>
<protein>
    <submittedName>
        <fullName evidence="2">PRC-barrel domain protein</fullName>
    </submittedName>
</protein>
<evidence type="ECO:0000313" key="3">
    <source>
        <dbReference type="Proteomes" id="UP000245577"/>
    </source>
</evidence>
<comment type="caution">
    <text evidence="2">The sequence shown here is derived from an EMBL/GenBank/DDBJ whole genome shotgun (WGS) entry which is preliminary data.</text>
</comment>
<evidence type="ECO:0000313" key="2">
    <source>
        <dbReference type="EMBL" id="PWB85970.1"/>
    </source>
</evidence>
<dbReference type="AlphaFoldDB" id="A0A2U1S7A5"/>
<dbReference type="Pfam" id="PF05239">
    <property type="entry name" value="PRC"/>
    <property type="match status" value="1"/>
</dbReference>
<gene>
    <name evidence="2" type="ORF">MBBWO_08220</name>
</gene>
<feature type="domain" description="PRC-barrel" evidence="1">
    <location>
        <begin position="4"/>
        <end position="75"/>
    </location>
</feature>
<dbReference type="EMBL" id="MZGU01000004">
    <property type="protein sequence ID" value="PWB85970.1"/>
    <property type="molecule type" value="Genomic_DNA"/>
</dbReference>
<dbReference type="Gene3D" id="2.30.30.240">
    <property type="entry name" value="PRC-barrel domain"/>
    <property type="match status" value="1"/>
</dbReference>
<dbReference type="RefSeq" id="WP_116669613.1">
    <property type="nucleotide sequence ID" value="NZ_CALIUN010000013.1"/>
</dbReference>
<accession>A0A2U1S7A5</accession>
<name>A0A2U1S7A5_9EURY</name>
<organism evidence="2 3">
    <name type="scientific">Methanobrevibacter woesei</name>
    <dbReference type="NCBI Taxonomy" id="190976"/>
    <lineage>
        <taxon>Archaea</taxon>
        <taxon>Methanobacteriati</taxon>
        <taxon>Methanobacteriota</taxon>
        <taxon>Methanomada group</taxon>
        <taxon>Methanobacteria</taxon>
        <taxon>Methanobacteriales</taxon>
        <taxon>Methanobacteriaceae</taxon>
        <taxon>Methanobrevibacter</taxon>
    </lineage>
</organism>
<dbReference type="SUPFAM" id="SSF50346">
    <property type="entry name" value="PRC-barrel domain"/>
    <property type="match status" value="1"/>
</dbReference>
<dbReference type="Proteomes" id="UP000245577">
    <property type="component" value="Unassembled WGS sequence"/>
</dbReference>